<reference evidence="10 12" key="1">
    <citation type="journal article" date="2019" name="Microbiol. Resour. Announc.">
        <title>The Genome Sequence of the Halobacterium salinarum Type Strain Is Closely Related to That of Laboratory Strains NRC-1 and R1.</title>
        <authorList>
            <person name="Pfeiffer F."/>
            <person name="Marchfelder A."/>
            <person name="Habermann B."/>
            <person name="Dyall-Smith M.L."/>
        </authorList>
    </citation>
    <scope>NUCLEOTIDE SEQUENCE [LARGE SCALE GENOMIC DNA]</scope>
    <source>
        <strain evidence="10">91-R6</strain>
        <strain evidence="12">ATCC 33171 / DSM 3754 / JCM 8978 / NBRC 102687 / NCIMB 764 / 91-R6</strain>
    </source>
</reference>
<feature type="transmembrane region" description="Helical" evidence="7">
    <location>
        <begin position="147"/>
        <end position="169"/>
    </location>
</feature>
<evidence type="ECO:0000256" key="6">
    <source>
        <dbReference type="ARBA" id="ARBA00023136"/>
    </source>
</evidence>
<keyword evidence="4 7" id="KW-0812">Transmembrane</keyword>
<dbReference type="EMBL" id="VRYN01000001">
    <property type="protein sequence ID" value="TYO82205.1"/>
    <property type="molecule type" value="Genomic_DNA"/>
</dbReference>
<feature type="domain" description="ABC transmembrane type-1" evidence="9">
    <location>
        <begin position="300"/>
        <end position="500"/>
    </location>
</feature>
<dbReference type="SUPFAM" id="SSF161098">
    <property type="entry name" value="MetI-like"/>
    <property type="match status" value="1"/>
</dbReference>
<reference evidence="10" key="3">
    <citation type="journal article" name="MicrobiologyOpen">
        <title>Whole-genome comparison between the type strain of Halobacterium salinarum (DSM 3754(T)) and the laboratory strains R1 and NRC-1.</title>
        <authorList>
            <person name="Pfeiffer F."/>
            <person name="Losensky G."/>
            <person name="Marchfelder A."/>
            <person name="Habermann B."/>
            <person name="Dyall-Smith M."/>
        </authorList>
    </citation>
    <scope>NUCLEOTIDE SEQUENCE</scope>
    <source>
        <strain evidence="10">91-R6</strain>
    </source>
</reference>
<feature type="transmembrane region" description="Helical" evidence="7">
    <location>
        <begin position="202"/>
        <end position="221"/>
    </location>
</feature>
<accession>A0A4D6GYR0</accession>
<keyword evidence="3" id="KW-1003">Cell membrane</keyword>
<reference evidence="11 13" key="2">
    <citation type="submission" date="2019-07" db="EMBL/GenBank/DDBJ databases">
        <title>Genomic Encyclopedia of Archaeal and Bacterial Type Strains, Phase II (KMG-II): from individual species to whole genera.</title>
        <authorList>
            <person name="Goeker M."/>
        </authorList>
    </citation>
    <scope>NUCLEOTIDE SEQUENCE [LARGE SCALE GENOMIC DNA]</scope>
    <source>
        <strain evidence="11 13">DSM 3754</strain>
    </source>
</reference>
<dbReference type="PANTHER" id="PTHR43386">
    <property type="entry name" value="OLIGOPEPTIDE TRANSPORT SYSTEM PERMEASE PROTEIN APPC"/>
    <property type="match status" value="1"/>
</dbReference>
<comment type="subcellular location">
    <subcellularLocation>
        <location evidence="1 7">Cell membrane</location>
        <topology evidence="1 7">Multi-pass membrane protein</topology>
    </subcellularLocation>
</comment>
<dbReference type="InterPro" id="IPR035906">
    <property type="entry name" value="MetI-like_sf"/>
</dbReference>
<dbReference type="Gene3D" id="1.10.3720.10">
    <property type="entry name" value="MetI-like"/>
    <property type="match status" value="1"/>
</dbReference>
<dbReference type="PANTHER" id="PTHR43386:SF1">
    <property type="entry name" value="D,D-DIPEPTIDE TRANSPORT SYSTEM PERMEASE PROTEIN DDPC-RELATED"/>
    <property type="match status" value="1"/>
</dbReference>
<dbReference type="InterPro" id="IPR050366">
    <property type="entry name" value="BP-dependent_transpt_permease"/>
</dbReference>
<dbReference type="AlphaFoldDB" id="A0A4D6GYR0"/>
<dbReference type="Pfam" id="PF00528">
    <property type="entry name" value="BPD_transp_1"/>
    <property type="match status" value="1"/>
</dbReference>
<evidence type="ECO:0000256" key="8">
    <source>
        <dbReference type="SAM" id="MobiDB-lite"/>
    </source>
</evidence>
<evidence type="ECO:0000313" key="12">
    <source>
        <dbReference type="Proteomes" id="UP000296216"/>
    </source>
</evidence>
<keyword evidence="5 7" id="KW-1133">Transmembrane helix</keyword>
<feature type="compositionally biased region" description="Acidic residues" evidence="8">
    <location>
        <begin position="508"/>
        <end position="519"/>
    </location>
</feature>
<name>A0A4D6GYR0_HALS9</name>
<feature type="transmembrane region" description="Helical" evidence="7">
    <location>
        <begin position="304"/>
        <end position="324"/>
    </location>
</feature>
<dbReference type="GO" id="GO:0055085">
    <property type="term" value="P:transmembrane transport"/>
    <property type="evidence" value="ECO:0007669"/>
    <property type="project" value="InterPro"/>
</dbReference>
<evidence type="ECO:0000256" key="5">
    <source>
        <dbReference type="ARBA" id="ARBA00022989"/>
    </source>
</evidence>
<evidence type="ECO:0000256" key="1">
    <source>
        <dbReference type="ARBA" id="ARBA00004651"/>
    </source>
</evidence>
<keyword evidence="6 7" id="KW-0472">Membrane</keyword>
<dbReference type="PROSITE" id="PS50928">
    <property type="entry name" value="ABC_TM1"/>
    <property type="match status" value="1"/>
</dbReference>
<feature type="transmembrane region" description="Helical" evidence="7">
    <location>
        <begin position="425"/>
        <end position="450"/>
    </location>
</feature>
<evidence type="ECO:0000256" key="3">
    <source>
        <dbReference type="ARBA" id="ARBA00022475"/>
    </source>
</evidence>
<dbReference type="RefSeq" id="WP_136361636.1">
    <property type="nucleotide sequence ID" value="NZ_VRYN01000001.1"/>
</dbReference>
<feature type="transmembrane region" description="Helical" evidence="7">
    <location>
        <begin position="336"/>
        <end position="360"/>
    </location>
</feature>
<dbReference type="GeneID" id="39856136"/>
<proteinExistence type="inferred from homology"/>
<evidence type="ECO:0000313" key="10">
    <source>
        <dbReference type="EMBL" id="QCC45948.1"/>
    </source>
</evidence>
<dbReference type="GO" id="GO:0005886">
    <property type="term" value="C:plasma membrane"/>
    <property type="evidence" value="ECO:0007669"/>
    <property type="project" value="UniProtKB-SubCell"/>
</dbReference>
<sequence>MAANTTHADDTRDTTRRSTDGLWTRIRTNPQPALRWGVVAAVLVVLELGALTGGILTLVDALVMGVTGLIDVIVGLVSPALAGRVVDVQLALSTFIEGVRSTAQSLPTLLSRDVIPNQGYNDPSTVRSFLGLSYNAWTGPFLGLSPAAAWAIRMALTLAYSLFTFYWLYRGWLTFRTHYRRAGWTPRDDMVNRLRNHSWGKFGIVVLVLFLTMSLFGTTLAPSTVQQNITASYGNEVQYVSDDTGAVETIPVGEANFNSKSKGNPAQNVGVMTYDDYGRFHPFGTLPNGRDLFTYMMGGAETTLMVTGIAIGMAGFIAALLALVSSYYGGTVDLSVLTLADGIVSIPQLLLLIMVSVVFQDHWLKSVFNGGLLLALVFGLTTWPVLWRSLRGPALQVAEEEWVDAAKSFGQQPTVTMRKHMLPYVLGYLLIYASMTVGGIVIAMASLSFLGNGLGITPPTPAWGRAISQGQPYVSSASWHIALIPGLIIVVLVTGANALGDGIRDAIDPESEGGSEEEAAATGGGA</sequence>
<dbReference type="Proteomes" id="UP000296216">
    <property type="component" value="Chromosome"/>
</dbReference>
<evidence type="ECO:0000256" key="4">
    <source>
        <dbReference type="ARBA" id="ARBA00022692"/>
    </source>
</evidence>
<organism evidence="10 12">
    <name type="scientific">Halobacterium salinarum (strain ATCC 33171 / DSM 3754 / JCM 8978 / NBRC 102687 / NCIMB 764 / 91-R6)</name>
    <dbReference type="NCBI Taxonomy" id="2597657"/>
    <lineage>
        <taxon>Archaea</taxon>
        <taxon>Methanobacteriati</taxon>
        <taxon>Methanobacteriota</taxon>
        <taxon>Stenosarchaea group</taxon>
        <taxon>Halobacteria</taxon>
        <taxon>Halobacteriales</taxon>
        <taxon>Halobacteriaceae</taxon>
        <taxon>Halobacterium</taxon>
    </lineage>
</organism>
<dbReference type="Proteomes" id="UP000323075">
    <property type="component" value="Unassembled WGS sequence"/>
</dbReference>
<evidence type="ECO:0000256" key="7">
    <source>
        <dbReference type="RuleBase" id="RU363032"/>
    </source>
</evidence>
<evidence type="ECO:0000313" key="13">
    <source>
        <dbReference type="Proteomes" id="UP000323075"/>
    </source>
</evidence>
<comment type="similarity">
    <text evidence="7">Belongs to the binding-protein-dependent transport system permease family.</text>
</comment>
<protein>
    <submittedName>
        <fullName evidence="10">ABC-type transport system permease protein (Probable substrate dipeptide/oligopeptide)</fullName>
    </submittedName>
    <submittedName>
        <fullName evidence="11">Peptide/nickel transport system permease protein</fullName>
    </submittedName>
</protein>
<evidence type="ECO:0000259" key="9">
    <source>
        <dbReference type="PROSITE" id="PS50928"/>
    </source>
</evidence>
<evidence type="ECO:0000256" key="2">
    <source>
        <dbReference type="ARBA" id="ARBA00022448"/>
    </source>
</evidence>
<feature type="transmembrane region" description="Helical" evidence="7">
    <location>
        <begin position="366"/>
        <end position="386"/>
    </location>
</feature>
<feature type="transmembrane region" description="Helical" evidence="7">
    <location>
        <begin position="479"/>
        <end position="499"/>
    </location>
</feature>
<keyword evidence="2 7" id="KW-0813">Transport</keyword>
<dbReference type="CDD" id="cd06261">
    <property type="entry name" value="TM_PBP2"/>
    <property type="match status" value="1"/>
</dbReference>
<evidence type="ECO:0000313" key="11">
    <source>
        <dbReference type="EMBL" id="TYO82205.1"/>
    </source>
</evidence>
<feature type="transmembrane region" description="Helical" evidence="7">
    <location>
        <begin position="33"/>
        <end position="51"/>
    </location>
</feature>
<gene>
    <name evidence="10" type="primary">dppC1</name>
    <name evidence="11" type="ORF">APQ99_00723</name>
    <name evidence="10" type="ORF">HBSAL_11530</name>
</gene>
<dbReference type="EMBL" id="CP038631">
    <property type="protein sequence ID" value="QCC45948.1"/>
    <property type="molecule type" value="Genomic_DNA"/>
</dbReference>
<dbReference type="InterPro" id="IPR000515">
    <property type="entry name" value="MetI-like"/>
</dbReference>
<feature type="region of interest" description="Disordered" evidence="8">
    <location>
        <begin position="507"/>
        <end position="526"/>
    </location>
</feature>